<dbReference type="InterPro" id="IPR051400">
    <property type="entry name" value="HAD-like_hydrolase"/>
</dbReference>
<dbReference type="PANTHER" id="PTHR46470">
    <property type="entry name" value="N-ACYLNEURAMINATE-9-PHOSPHATASE"/>
    <property type="match status" value="1"/>
</dbReference>
<evidence type="ECO:0000313" key="4">
    <source>
        <dbReference type="EMBL" id="KWU00076.1"/>
    </source>
</evidence>
<dbReference type="NCBIfam" id="NF008018">
    <property type="entry name" value="PRK10748.1"/>
    <property type="match status" value="1"/>
</dbReference>
<dbReference type="RefSeq" id="WP_060468847.1">
    <property type="nucleotide sequence ID" value="NZ_AP025514.1"/>
</dbReference>
<dbReference type="InterPro" id="IPR006439">
    <property type="entry name" value="HAD-SF_hydro_IA"/>
</dbReference>
<accession>A0A120DFY3</accession>
<dbReference type="GeneID" id="300179814"/>
<evidence type="ECO:0000256" key="2">
    <source>
        <dbReference type="ARBA" id="ARBA00022801"/>
    </source>
</evidence>
<dbReference type="OrthoDB" id="367448at2"/>
<dbReference type="InterPro" id="IPR023214">
    <property type="entry name" value="HAD_sf"/>
</dbReference>
<dbReference type="AlphaFoldDB" id="A0A120DFY3"/>
<dbReference type="Pfam" id="PF00702">
    <property type="entry name" value="Hydrolase"/>
    <property type="match status" value="1"/>
</dbReference>
<keyword evidence="2" id="KW-0378">Hydrolase</keyword>
<keyword evidence="5" id="KW-1185">Reference proteome</keyword>
<protein>
    <submittedName>
        <fullName evidence="4">2-haloalkanoic acid dehalogenase</fullName>
    </submittedName>
</protein>
<dbReference type="SUPFAM" id="SSF56784">
    <property type="entry name" value="HAD-like"/>
    <property type="match status" value="1"/>
</dbReference>
<dbReference type="Gene3D" id="3.40.50.1000">
    <property type="entry name" value="HAD superfamily/HAD-like"/>
    <property type="match status" value="1"/>
</dbReference>
<keyword evidence="3" id="KW-0460">Magnesium</keyword>
<evidence type="ECO:0000256" key="3">
    <source>
        <dbReference type="ARBA" id="ARBA00022842"/>
    </source>
</evidence>
<evidence type="ECO:0000256" key="1">
    <source>
        <dbReference type="ARBA" id="ARBA00001946"/>
    </source>
</evidence>
<dbReference type="EMBL" id="LMXU01000029">
    <property type="protein sequence ID" value="KWU00076.1"/>
    <property type="molecule type" value="Genomic_DNA"/>
</dbReference>
<dbReference type="GO" id="GO:0016787">
    <property type="term" value="F:hydrolase activity"/>
    <property type="evidence" value="ECO:0007669"/>
    <property type="project" value="UniProtKB-KW"/>
</dbReference>
<dbReference type="Proteomes" id="UP000057389">
    <property type="component" value="Unassembled WGS sequence"/>
</dbReference>
<dbReference type="InterPro" id="IPR036412">
    <property type="entry name" value="HAD-like_sf"/>
</dbReference>
<gene>
    <name evidence="4" type="ORF">APQ14_12975</name>
</gene>
<organism evidence="4 5">
    <name type="scientific">Vibrio toranzoniae</name>
    <dbReference type="NCBI Taxonomy" id="1194427"/>
    <lineage>
        <taxon>Bacteria</taxon>
        <taxon>Pseudomonadati</taxon>
        <taxon>Pseudomonadota</taxon>
        <taxon>Gammaproteobacteria</taxon>
        <taxon>Vibrionales</taxon>
        <taxon>Vibrionaceae</taxon>
        <taxon>Vibrio</taxon>
    </lineage>
</organism>
<comment type="caution">
    <text evidence="4">The sequence shown here is derived from an EMBL/GenBank/DDBJ whole genome shotgun (WGS) entry which is preliminary data.</text>
</comment>
<dbReference type="PANTHER" id="PTHR46470:SF4">
    <property type="entry name" value="5-AMINO-6-(5-PHOSPHO-D-RIBITYLAMINO)URACIL PHOSPHATASE YIGB"/>
    <property type="match status" value="1"/>
</dbReference>
<sequence>MRIYRGLKTIKAMTFDLDDTLYDNWPVIMKVEKEMAQWLNQKHPVSASLSQEEWQGVKQQVAAENPNLKHDVTVWRETQIKVGLLQLGYSQQQAEQAAREGIEHALWLRNQVDVPQETHRVMTELSQRIPLVAITNGNVDPHQIGLGQYFQRILKAGPDGRAKPYPDMFDKAQRDLACDAENILHVGDHLRTDVYGAKRSGFQACWFNDIGSSLYLSPKARVLPDVEIDQLSDLVRLI</sequence>
<dbReference type="SFLD" id="SFLDG01129">
    <property type="entry name" value="C1.5:_HAD__Beta-PGM__Phosphata"/>
    <property type="match status" value="1"/>
</dbReference>
<reference evidence="4 5" key="1">
    <citation type="submission" date="2015-11" db="EMBL/GenBank/DDBJ databases">
        <title>Draft WGS of Vibrio toranzoniae.</title>
        <authorList>
            <person name="Lasa A."/>
            <person name="Romalde J.L."/>
        </authorList>
    </citation>
    <scope>NUCLEOTIDE SEQUENCE [LARGE SCALE GENOMIC DNA]</scope>
    <source>
        <strain evidence="4 5">Vb 10.8</strain>
    </source>
</reference>
<comment type="cofactor">
    <cofactor evidence="1">
        <name>Mg(2+)</name>
        <dbReference type="ChEBI" id="CHEBI:18420"/>
    </cofactor>
</comment>
<dbReference type="Gene3D" id="1.20.120.1600">
    <property type="match status" value="1"/>
</dbReference>
<name>A0A120DFY3_9VIBR</name>
<dbReference type="NCBIfam" id="TIGR01549">
    <property type="entry name" value="HAD-SF-IA-v1"/>
    <property type="match status" value="1"/>
</dbReference>
<dbReference type="SFLD" id="SFLDS00003">
    <property type="entry name" value="Haloacid_Dehalogenase"/>
    <property type="match status" value="1"/>
</dbReference>
<evidence type="ECO:0000313" key="5">
    <source>
        <dbReference type="Proteomes" id="UP000057389"/>
    </source>
</evidence>
<dbReference type="GO" id="GO:0009231">
    <property type="term" value="P:riboflavin biosynthetic process"/>
    <property type="evidence" value="ECO:0007669"/>
    <property type="project" value="TreeGrafter"/>
</dbReference>
<dbReference type="PRINTS" id="PR00413">
    <property type="entry name" value="HADHALOGNASE"/>
</dbReference>
<proteinExistence type="predicted"/>